<protein>
    <submittedName>
        <fullName evidence="1">Uncharacterized protein</fullName>
    </submittedName>
</protein>
<dbReference type="Gramene" id="LPERR05G17500.1">
    <property type="protein sequence ID" value="LPERR05G17500.1"/>
    <property type="gene ID" value="LPERR05G17500"/>
</dbReference>
<reference evidence="1 2" key="1">
    <citation type="submission" date="2012-08" db="EMBL/GenBank/DDBJ databases">
        <title>Oryza genome evolution.</title>
        <authorList>
            <person name="Wing R.A."/>
        </authorList>
    </citation>
    <scope>NUCLEOTIDE SEQUENCE</scope>
</reference>
<proteinExistence type="predicted"/>
<dbReference type="HOGENOM" id="CLU_2053027_0_0_1"/>
<reference evidence="2" key="2">
    <citation type="submission" date="2013-12" db="EMBL/GenBank/DDBJ databases">
        <authorList>
            <person name="Yu Y."/>
            <person name="Lee S."/>
            <person name="de Baynast K."/>
            <person name="Wissotski M."/>
            <person name="Liu L."/>
            <person name="Talag J."/>
            <person name="Goicoechea J."/>
            <person name="Angelova A."/>
            <person name="Jetty R."/>
            <person name="Kudrna D."/>
            <person name="Golser W."/>
            <person name="Rivera L."/>
            <person name="Zhang J."/>
            <person name="Wing R."/>
        </authorList>
    </citation>
    <scope>NUCLEOTIDE SEQUENCE</scope>
</reference>
<dbReference type="Proteomes" id="UP000032180">
    <property type="component" value="Chromosome 5"/>
</dbReference>
<dbReference type="EnsemblPlants" id="LPERR05G17500.1">
    <property type="protein sequence ID" value="LPERR05G17500.1"/>
    <property type="gene ID" value="LPERR05G17500"/>
</dbReference>
<accession>A0A0D9WI76</accession>
<organism evidence="1 2">
    <name type="scientific">Leersia perrieri</name>
    <dbReference type="NCBI Taxonomy" id="77586"/>
    <lineage>
        <taxon>Eukaryota</taxon>
        <taxon>Viridiplantae</taxon>
        <taxon>Streptophyta</taxon>
        <taxon>Embryophyta</taxon>
        <taxon>Tracheophyta</taxon>
        <taxon>Spermatophyta</taxon>
        <taxon>Magnoliopsida</taxon>
        <taxon>Liliopsida</taxon>
        <taxon>Poales</taxon>
        <taxon>Poaceae</taxon>
        <taxon>BOP clade</taxon>
        <taxon>Oryzoideae</taxon>
        <taxon>Oryzeae</taxon>
        <taxon>Oryzinae</taxon>
        <taxon>Leersia</taxon>
    </lineage>
</organism>
<reference evidence="1" key="3">
    <citation type="submission" date="2015-04" db="UniProtKB">
        <authorList>
            <consortium name="EnsemblPlants"/>
        </authorList>
    </citation>
    <scope>IDENTIFICATION</scope>
</reference>
<name>A0A0D9WI76_9ORYZ</name>
<keyword evidence="2" id="KW-1185">Reference proteome</keyword>
<evidence type="ECO:0000313" key="1">
    <source>
        <dbReference type="EnsemblPlants" id="LPERR05G17500.1"/>
    </source>
</evidence>
<sequence>MPPARCHPPHSSDPHAPPVPLLTCCHRPIVAVKNAMSFVCPIVLPQPPSVEACPRNRPRELHGINPCAHEFHRANRLKSWMREKLKEQENRGALAQGELYVLLGKIKLEILVALGTIYLL</sequence>
<dbReference type="AlphaFoldDB" id="A0A0D9WI76"/>
<evidence type="ECO:0000313" key="2">
    <source>
        <dbReference type="Proteomes" id="UP000032180"/>
    </source>
</evidence>